<reference evidence="2" key="3">
    <citation type="submission" date="2015-06" db="UniProtKB">
        <authorList>
            <consortium name="EnsemblMetazoa"/>
        </authorList>
    </citation>
    <scope>IDENTIFICATION</scope>
</reference>
<name>R7U614_CAPTE</name>
<evidence type="ECO:0008006" key="4">
    <source>
        <dbReference type="Google" id="ProtNLM"/>
    </source>
</evidence>
<dbReference type="AlphaFoldDB" id="R7U614"/>
<dbReference type="EMBL" id="AMQN01001738">
    <property type="status" value="NOT_ANNOTATED_CDS"/>
    <property type="molecule type" value="Genomic_DNA"/>
</dbReference>
<dbReference type="OrthoDB" id="6111954at2759"/>
<dbReference type="HOGENOM" id="CLU_038004_0_1_1"/>
<gene>
    <name evidence="1" type="ORF">CAPTEDRAFT_197946</name>
</gene>
<dbReference type="Proteomes" id="UP000014760">
    <property type="component" value="Unassembled WGS sequence"/>
</dbReference>
<sequence>MCPNVPSSQVDFTYVNSATGAKFVLDHFIVSHNVFNGVSRYVVLHDGDNLSDHHPVQLELCIDVEYSTCCKAQPSPRPAWHRAGELHLQRYREHLQNELLMRVEILTEALACRTFNCSDHLDDLKVYYAAFMKALASSANACIPAWKKKAMAGWSEHVADWKEKAIFWHSMWLSGGQVHGGWLHAIMLETRAEYKRVSRWVVRNQEKLVAGCMADTLCENRSRDLWSEIKQEKDSNCRQSNVINGAVGSHDSCQVFNETYKSLYQSVPSSESELNILYEELKAGIRDKCQSGAC</sequence>
<dbReference type="EnsemblMetazoa" id="CapteT197946">
    <property type="protein sequence ID" value="CapteP197946"/>
    <property type="gene ID" value="CapteG197946"/>
</dbReference>
<evidence type="ECO:0000313" key="1">
    <source>
        <dbReference type="EMBL" id="ELU01526.1"/>
    </source>
</evidence>
<reference evidence="3" key="1">
    <citation type="submission" date="2012-12" db="EMBL/GenBank/DDBJ databases">
        <authorList>
            <person name="Hellsten U."/>
            <person name="Grimwood J."/>
            <person name="Chapman J.A."/>
            <person name="Shapiro H."/>
            <person name="Aerts A."/>
            <person name="Otillar R.P."/>
            <person name="Terry A.Y."/>
            <person name="Boore J.L."/>
            <person name="Simakov O."/>
            <person name="Marletaz F."/>
            <person name="Cho S.-J."/>
            <person name="Edsinger-Gonzales E."/>
            <person name="Havlak P."/>
            <person name="Kuo D.-H."/>
            <person name="Larsson T."/>
            <person name="Lv J."/>
            <person name="Arendt D."/>
            <person name="Savage R."/>
            <person name="Osoegawa K."/>
            <person name="de Jong P."/>
            <person name="Lindberg D.R."/>
            <person name="Seaver E.C."/>
            <person name="Weisblat D.A."/>
            <person name="Putnam N.H."/>
            <person name="Grigoriev I.V."/>
            <person name="Rokhsar D.S."/>
        </authorList>
    </citation>
    <scope>NUCLEOTIDE SEQUENCE</scope>
    <source>
        <strain evidence="3">I ESC-2004</strain>
    </source>
</reference>
<protein>
    <recommendedName>
        <fullName evidence="4">Endonuclease/exonuclease/phosphatase domain-containing protein</fullName>
    </recommendedName>
</protein>
<dbReference type="EMBL" id="KB305005">
    <property type="protein sequence ID" value="ELU01526.1"/>
    <property type="molecule type" value="Genomic_DNA"/>
</dbReference>
<dbReference type="SUPFAM" id="SSF56219">
    <property type="entry name" value="DNase I-like"/>
    <property type="match status" value="1"/>
</dbReference>
<evidence type="ECO:0000313" key="3">
    <source>
        <dbReference type="Proteomes" id="UP000014760"/>
    </source>
</evidence>
<keyword evidence="3" id="KW-1185">Reference proteome</keyword>
<proteinExistence type="predicted"/>
<organism evidence="1">
    <name type="scientific">Capitella teleta</name>
    <name type="common">Polychaete worm</name>
    <dbReference type="NCBI Taxonomy" id="283909"/>
    <lineage>
        <taxon>Eukaryota</taxon>
        <taxon>Metazoa</taxon>
        <taxon>Spiralia</taxon>
        <taxon>Lophotrochozoa</taxon>
        <taxon>Annelida</taxon>
        <taxon>Polychaeta</taxon>
        <taxon>Sedentaria</taxon>
        <taxon>Scolecida</taxon>
        <taxon>Capitellidae</taxon>
        <taxon>Capitella</taxon>
    </lineage>
</organism>
<evidence type="ECO:0000313" key="2">
    <source>
        <dbReference type="EnsemblMetazoa" id="CapteP197946"/>
    </source>
</evidence>
<reference evidence="1 3" key="2">
    <citation type="journal article" date="2013" name="Nature">
        <title>Insights into bilaterian evolution from three spiralian genomes.</title>
        <authorList>
            <person name="Simakov O."/>
            <person name="Marletaz F."/>
            <person name="Cho S.J."/>
            <person name="Edsinger-Gonzales E."/>
            <person name="Havlak P."/>
            <person name="Hellsten U."/>
            <person name="Kuo D.H."/>
            <person name="Larsson T."/>
            <person name="Lv J."/>
            <person name="Arendt D."/>
            <person name="Savage R."/>
            <person name="Osoegawa K."/>
            <person name="de Jong P."/>
            <person name="Grimwood J."/>
            <person name="Chapman J.A."/>
            <person name="Shapiro H."/>
            <person name="Aerts A."/>
            <person name="Otillar R.P."/>
            <person name="Terry A.Y."/>
            <person name="Boore J.L."/>
            <person name="Grigoriev I.V."/>
            <person name="Lindberg D.R."/>
            <person name="Seaver E.C."/>
            <person name="Weisblat D.A."/>
            <person name="Putnam N.H."/>
            <person name="Rokhsar D.S."/>
        </authorList>
    </citation>
    <scope>NUCLEOTIDE SEQUENCE</scope>
    <source>
        <strain evidence="1 3">I ESC-2004</strain>
    </source>
</reference>
<dbReference type="InterPro" id="IPR036691">
    <property type="entry name" value="Endo/exonu/phosph_ase_sf"/>
</dbReference>
<accession>R7U614</accession>
<dbReference type="Gene3D" id="3.60.10.10">
    <property type="entry name" value="Endonuclease/exonuclease/phosphatase"/>
    <property type="match status" value="1"/>
</dbReference>